<dbReference type="InterPro" id="IPR006641">
    <property type="entry name" value="YqgF/RNaseH-like_dom"/>
</dbReference>
<evidence type="ECO:0000256" key="1">
    <source>
        <dbReference type="ARBA" id="ARBA00022490"/>
    </source>
</evidence>
<evidence type="ECO:0000259" key="6">
    <source>
        <dbReference type="SMART" id="SM00732"/>
    </source>
</evidence>
<sequence>MRILGIDYGDSRIGIAVSDPFGWTAQGVETINHKGNISMALDRICELIKTYGAQKVVIGFPRNMNGTVGPRGEKTLKFIERLATRIDIEIIRWDERLTTVAANRAMHDMGTKTSKKKGIVDQIAAVYILQGYLDMAGKQ</sequence>
<dbReference type="CDD" id="cd16964">
    <property type="entry name" value="YqgF"/>
    <property type="match status" value="1"/>
</dbReference>
<dbReference type="EMBL" id="NIOJ01000019">
    <property type="protein sequence ID" value="PNT99288.1"/>
    <property type="molecule type" value="Genomic_DNA"/>
</dbReference>
<dbReference type="EC" id="3.1.-.-" evidence="5"/>
<keyword evidence="2 5" id="KW-0690">Ribosome biogenesis</keyword>
<evidence type="ECO:0000256" key="3">
    <source>
        <dbReference type="ARBA" id="ARBA00022722"/>
    </source>
</evidence>
<feature type="domain" description="YqgF/RNase H-like" evidence="6">
    <location>
        <begin position="1"/>
        <end position="102"/>
    </location>
</feature>
<dbReference type="NCBIfam" id="TIGR00250">
    <property type="entry name" value="RNAse_H_YqgF"/>
    <property type="match status" value="1"/>
</dbReference>
<dbReference type="GO" id="GO:0005829">
    <property type="term" value="C:cytosol"/>
    <property type="evidence" value="ECO:0007669"/>
    <property type="project" value="TreeGrafter"/>
</dbReference>
<dbReference type="RefSeq" id="WP_103081357.1">
    <property type="nucleotide sequence ID" value="NZ_CP021850.1"/>
</dbReference>
<dbReference type="InterPro" id="IPR037027">
    <property type="entry name" value="YqgF/RNaseH-like_dom_sf"/>
</dbReference>
<dbReference type="AlphaFoldDB" id="A0A2K2FEY6"/>
<dbReference type="OrthoDB" id="9796140at2"/>
<comment type="similarity">
    <text evidence="5">Belongs to the YqgF HJR family.</text>
</comment>
<keyword evidence="3 5" id="KW-0540">Nuclease</keyword>
<keyword evidence="8" id="KW-1185">Reference proteome</keyword>
<dbReference type="Gene3D" id="3.30.420.140">
    <property type="entry name" value="YqgF/RNase H-like domain"/>
    <property type="match status" value="1"/>
</dbReference>
<evidence type="ECO:0000256" key="4">
    <source>
        <dbReference type="ARBA" id="ARBA00022801"/>
    </source>
</evidence>
<comment type="caution">
    <text evidence="7">The sequence shown here is derived from an EMBL/GenBank/DDBJ whole genome shotgun (WGS) entry which is preliminary data.</text>
</comment>
<dbReference type="GO" id="GO:0016788">
    <property type="term" value="F:hydrolase activity, acting on ester bonds"/>
    <property type="evidence" value="ECO:0007669"/>
    <property type="project" value="UniProtKB-UniRule"/>
</dbReference>
<reference evidence="7 8" key="1">
    <citation type="submission" date="2017-06" db="EMBL/GenBank/DDBJ databases">
        <title>Investigating the central metabolism of Clostridium thermosuccinogenes.</title>
        <authorList>
            <person name="Koendjbiharie J.G."/>
            <person name="van Kranenburg R."/>
        </authorList>
    </citation>
    <scope>NUCLEOTIDE SEQUENCE [LARGE SCALE GENOMIC DNA]</scope>
    <source>
        <strain evidence="7 8">DSM 5806</strain>
    </source>
</reference>
<dbReference type="KEGG" id="cthd:CDO33_15030"/>
<dbReference type="InterPro" id="IPR005227">
    <property type="entry name" value="YqgF"/>
</dbReference>
<dbReference type="InterPro" id="IPR012337">
    <property type="entry name" value="RNaseH-like_sf"/>
</dbReference>
<dbReference type="SMART" id="SM00732">
    <property type="entry name" value="YqgFc"/>
    <property type="match status" value="1"/>
</dbReference>
<evidence type="ECO:0000256" key="5">
    <source>
        <dbReference type="HAMAP-Rule" id="MF_00651"/>
    </source>
</evidence>
<organism evidence="7 8">
    <name type="scientific">Clostridium thermosuccinogenes</name>
    <dbReference type="NCBI Taxonomy" id="84032"/>
    <lineage>
        <taxon>Bacteria</taxon>
        <taxon>Bacillati</taxon>
        <taxon>Bacillota</taxon>
        <taxon>Clostridia</taxon>
        <taxon>Eubacteriales</taxon>
        <taxon>Clostridiaceae</taxon>
        <taxon>Clostridium</taxon>
    </lineage>
</organism>
<name>A0A2K2FEY6_9CLOT</name>
<evidence type="ECO:0000313" key="7">
    <source>
        <dbReference type="EMBL" id="PNT99288.1"/>
    </source>
</evidence>
<dbReference type="SUPFAM" id="SSF53098">
    <property type="entry name" value="Ribonuclease H-like"/>
    <property type="match status" value="1"/>
</dbReference>
<accession>A0A2K2FEY6</accession>
<gene>
    <name evidence="7" type="ORF">CDQ84_08725</name>
</gene>
<comment type="function">
    <text evidence="5">Could be a nuclease involved in processing of the 5'-end of pre-16S rRNA.</text>
</comment>
<dbReference type="GO" id="GO:0000967">
    <property type="term" value="P:rRNA 5'-end processing"/>
    <property type="evidence" value="ECO:0007669"/>
    <property type="project" value="UniProtKB-UniRule"/>
</dbReference>
<dbReference type="GO" id="GO:0004518">
    <property type="term" value="F:nuclease activity"/>
    <property type="evidence" value="ECO:0007669"/>
    <property type="project" value="UniProtKB-KW"/>
</dbReference>
<dbReference type="PANTHER" id="PTHR33317">
    <property type="entry name" value="POLYNUCLEOTIDYL TRANSFERASE, RIBONUCLEASE H-LIKE SUPERFAMILY PROTEIN"/>
    <property type="match status" value="1"/>
</dbReference>
<keyword evidence="1 5" id="KW-0963">Cytoplasm</keyword>
<protein>
    <recommendedName>
        <fullName evidence="5">Putative pre-16S rRNA nuclease</fullName>
        <ecNumber evidence="5">3.1.-.-</ecNumber>
    </recommendedName>
</protein>
<proteinExistence type="inferred from homology"/>
<comment type="subcellular location">
    <subcellularLocation>
        <location evidence="5">Cytoplasm</location>
    </subcellularLocation>
</comment>
<keyword evidence="4 5" id="KW-0378">Hydrolase</keyword>
<dbReference type="PANTHER" id="PTHR33317:SF4">
    <property type="entry name" value="POLYNUCLEOTIDYL TRANSFERASE, RIBONUCLEASE H-LIKE SUPERFAMILY PROTEIN"/>
    <property type="match status" value="1"/>
</dbReference>
<evidence type="ECO:0000256" key="2">
    <source>
        <dbReference type="ARBA" id="ARBA00022517"/>
    </source>
</evidence>
<evidence type="ECO:0000313" key="8">
    <source>
        <dbReference type="Proteomes" id="UP000236151"/>
    </source>
</evidence>
<dbReference type="Proteomes" id="UP000236151">
    <property type="component" value="Unassembled WGS sequence"/>
</dbReference>
<dbReference type="Pfam" id="PF03652">
    <property type="entry name" value="RuvX"/>
    <property type="match status" value="1"/>
</dbReference>
<dbReference type="HAMAP" id="MF_00651">
    <property type="entry name" value="Nuclease_YqgF"/>
    <property type="match status" value="1"/>
</dbReference>